<keyword evidence="1" id="KW-0479">Metal-binding</keyword>
<reference evidence="6" key="1">
    <citation type="submission" date="2023-06" db="EMBL/GenBank/DDBJ databases">
        <authorList>
            <person name="Delattre M."/>
        </authorList>
    </citation>
    <scope>NUCLEOTIDE SEQUENCE</scope>
    <source>
        <strain evidence="6">AF72</strain>
    </source>
</reference>
<keyword evidence="7" id="KW-1185">Reference proteome</keyword>
<dbReference type="SUPFAM" id="SSF57850">
    <property type="entry name" value="RING/U-box"/>
    <property type="match status" value="1"/>
</dbReference>
<evidence type="ECO:0000313" key="6">
    <source>
        <dbReference type="EMBL" id="CAJ0572538.1"/>
    </source>
</evidence>
<dbReference type="EMBL" id="CATQJA010002600">
    <property type="protein sequence ID" value="CAJ0572538.1"/>
    <property type="molecule type" value="Genomic_DNA"/>
</dbReference>
<evidence type="ECO:0000256" key="3">
    <source>
        <dbReference type="ARBA" id="ARBA00022833"/>
    </source>
</evidence>
<feature type="domain" description="RING-type" evidence="5">
    <location>
        <begin position="200"/>
        <end position="236"/>
    </location>
</feature>
<evidence type="ECO:0000256" key="1">
    <source>
        <dbReference type="ARBA" id="ARBA00022723"/>
    </source>
</evidence>
<dbReference type="GO" id="GO:0008270">
    <property type="term" value="F:zinc ion binding"/>
    <property type="evidence" value="ECO:0007669"/>
    <property type="project" value="UniProtKB-KW"/>
</dbReference>
<dbReference type="InterPro" id="IPR001841">
    <property type="entry name" value="Znf_RING"/>
</dbReference>
<keyword evidence="2 4" id="KW-0863">Zinc-finger</keyword>
<accession>A0AA36CQL1</accession>
<feature type="non-terminal residue" evidence="6">
    <location>
        <position position="1"/>
    </location>
</feature>
<protein>
    <recommendedName>
        <fullName evidence="5">RING-type domain-containing protein</fullName>
    </recommendedName>
</protein>
<dbReference type="PROSITE" id="PS00518">
    <property type="entry name" value="ZF_RING_1"/>
    <property type="match status" value="1"/>
</dbReference>
<organism evidence="6 7">
    <name type="scientific">Mesorhabditis spiculigera</name>
    <dbReference type="NCBI Taxonomy" id="96644"/>
    <lineage>
        <taxon>Eukaryota</taxon>
        <taxon>Metazoa</taxon>
        <taxon>Ecdysozoa</taxon>
        <taxon>Nematoda</taxon>
        <taxon>Chromadorea</taxon>
        <taxon>Rhabditida</taxon>
        <taxon>Rhabditina</taxon>
        <taxon>Rhabditomorpha</taxon>
        <taxon>Rhabditoidea</taxon>
        <taxon>Rhabditidae</taxon>
        <taxon>Mesorhabditinae</taxon>
        <taxon>Mesorhabditis</taxon>
    </lineage>
</organism>
<keyword evidence="3" id="KW-0862">Zinc</keyword>
<name>A0AA36CQL1_9BILA</name>
<dbReference type="InterPro" id="IPR013083">
    <property type="entry name" value="Znf_RING/FYVE/PHD"/>
</dbReference>
<dbReference type="Gene3D" id="3.30.40.10">
    <property type="entry name" value="Zinc/RING finger domain, C3HC4 (zinc finger)"/>
    <property type="match status" value="1"/>
</dbReference>
<dbReference type="AlphaFoldDB" id="A0AA36CQL1"/>
<dbReference type="Proteomes" id="UP001177023">
    <property type="component" value="Unassembled WGS sequence"/>
</dbReference>
<comment type="caution">
    <text evidence="6">The sequence shown here is derived from an EMBL/GenBank/DDBJ whole genome shotgun (WGS) entry which is preliminary data.</text>
</comment>
<dbReference type="PROSITE" id="PS50089">
    <property type="entry name" value="ZF_RING_2"/>
    <property type="match status" value="1"/>
</dbReference>
<evidence type="ECO:0000259" key="5">
    <source>
        <dbReference type="PROSITE" id="PS50089"/>
    </source>
</evidence>
<proteinExistence type="predicted"/>
<evidence type="ECO:0000256" key="4">
    <source>
        <dbReference type="PROSITE-ProRule" id="PRU00175"/>
    </source>
</evidence>
<gene>
    <name evidence="6" type="ORF">MSPICULIGERA_LOCUS10922</name>
</gene>
<sequence>MASGRLVGWSGATPHNDLLQPKPINPLHMYHKTAGSLAEEAMAWVIIDEPLHKVIKANGSFQYFVHFPYAEDAEDVVDLMREPDELFKLVHSMPSALVEDGREVLFYPGDTLGVTINTIPSFSFRIFLYRRGDGHTPSLRSQPYQFHPDCRIGDQFKFYLCVYNMKAVTNGNVLFFEIRGEAEHNELATSNHRRQENDICALCCDRVKQWTFACGHIFCKVCAEKALVNNLPAGCPDQYRCPIRCRSSPLLFPVRYLYSLCVVDNCRPRSFEGYCAQPCGCFYGPCLPTGRSGQQIWKKGEENWFQSTQGDAQCLRCERQVDYLMKIFP</sequence>
<evidence type="ECO:0000256" key="2">
    <source>
        <dbReference type="ARBA" id="ARBA00022771"/>
    </source>
</evidence>
<evidence type="ECO:0000313" key="7">
    <source>
        <dbReference type="Proteomes" id="UP001177023"/>
    </source>
</evidence>
<dbReference type="InterPro" id="IPR017907">
    <property type="entry name" value="Znf_RING_CS"/>
</dbReference>